<feature type="compositionally biased region" description="Pro residues" evidence="1">
    <location>
        <begin position="8"/>
        <end position="19"/>
    </location>
</feature>
<reference evidence="2" key="2">
    <citation type="journal article" date="2024" name="Plant">
        <title>Genomic evolution and insights into agronomic trait innovations of Sesamum species.</title>
        <authorList>
            <person name="Miao H."/>
            <person name="Wang L."/>
            <person name="Qu L."/>
            <person name="Liu H."/>
            <person name="Sun Y."/>
            <person name="Le M."/>
            <person name="Wang Q."/>
            <person name="Wei S."/>
            <person name="Zheng Y."/>
            <person name="Lin W."/>
            <person name="Duan Y."/>
            <person name="Cao H."/>
            <person name="Xiong S."/>
            <person name="Wang X."/>
            <person name="Wei L."/>
            <person name="Li C."/>
            <person name="Ma Q."/>
            <person name="Ju M."/>
            <person name="Zhao R."/>
            <person name="Li G."/>
            <person name="Mu C."/>
            <person name="Tian Q."/>
            <person name="Mei H."/>
            <person name="Zhang T."/>
            <person name="Gao T."/>
            <person name="Zhang H."/>
        </authorList>
    </citation>
    <scope>NUCLEOTIDE SEQUENCE</scope>
    <source>
        <strain evidence="2">KEN1</strain>
    </source>
</reference>
<reference evidence="2" key="1">
    <citation type="submission" date="2020-06" db="EMBL/GenBank/DDBJ databases">
        <authorList>
            <person name="Li T."/>
            <person name="Hu X."/>
            <person name="Zhang T."/>
            <person name="Song X."/>
            <person name="Zhang H."/>
            <person name="Dai N."/>
            <person name="Sheng W."/>
            <person name="Hou X."/>
            <person name="Wei L."/>
        </authorList>
    </citation>
    <scope>NUCLEOTIDE SEQUENCE</scope>
    <source>
        <strain evidence="2">KEN1</strain>
        <tissue evidence="2">Leaf</tissue>
    </source>
</reference>
<dbReference type="AlphaFoldDB" id="A0AAW2UYF8"/>
<comment type="caution">
    <text evidence="2">The sequence shown here is derived from an EMBL/GenBank/DDBJ whole genome shotgun (WGS) entry which is preliminary data.</text>
</comment>
<evidence type="ECO:0000313" key="2">
    <source>
        <dbReference type="EMBL" id="KAL0420221.1"/>
    </source>
</evidence>
<dbReference type="EMBL" id="JACGWN010000011">
    <property type="protein sequence ID" value="KAL0420221.1"/>
    <property type="molecule type" value="Genomic_DNA"/>
</dbReference>
<feature type="region of interest" description="Disordered" evidence="1">
    <location>
        <begin position="1"/>
        <end position="45"/>
    </location>
</feature>
<sequence>MDEGPFVPLLPPERTPPPQALLDPQPGQGLPLPQTHPSPLPPQLLCFPRLINDEQSPLPIANSA</sequence>
<proteinExistence type="predicted"/>
<protein>
    <submittedName>
        <fullName evidence="2">Uncharacterized protein</fullName>
    </submittedName>
</protein>
<accession>A0AAW2UYF8</accession>
<evidence type="ECO:0000256" key="1">
    <source>
        <dbReference type="SAM" id="MobiDB-lite"/>
    </source>
</evidence>
<name>A0AAW2UYF8_9LAMI</name>
<feature type="compositionally biased region" description="Low complexity" evidence="1">
    <location>
        <begin position="20"/>
        <end position="33"/>
    </location>
</feature>
<gene>
    <name evidence="2" type="ORF">Slati_3045000</name>
</gene>
<organism evidence="2">
    <name type="scientific">Sesamum latifolium</name>
    <dbReference type="NCBI Taxonomy" id="2727402"/>
    <lineage>
        <taxon>Eukaryota</taxon>
        <taxon>Viridiplantae</taxon>
        <taxon>Streptophyta</taxon>
        <taxon>Embryophyta</taxon>
        <taxon>Tracheophyta</taxon>
        <taxon>Spermatophyta</taxon>
        <taxon>Magnoliopsida</taxon>
        <taxon>eudicotyledons</taxon>
        <taxon>Gunneridae</taxon>
        <taxon>Pentapetalae</taxon>
        <taxon>asterids</taxon>
        <taxon>lamiids</taxon>
        <taxon>Lamiales</taxon>
        <taxon>Pedaliaceae</taxon>
        <taxon>Sesamum</taxon>
    </lineage>
</organism>